<evidence type="ECO:0000313" key="3">
    <source>
        <dbReference type="EMBL" id="GIL67635.1"/>
    </source>
</evidence>
<dbReference type="InterPro" id="IPR036869">
    <property type="entry name" value="J_dom_sf"/>
</dbReference>
<feature type="region of interest" description="Disordered" evidence="1">
    <location>
        <begin position="270"/>
        <end position="296"/>
    </location>
</feature>
<dbReference type="Gene3D" id="1.10.287.110">
    <property type="entry name" value="DnaJ domain"/>
    <property type="match status" value="1"/>
</dbReference>
<sequence length="762" mass="81767">MAAHCHQDAPMNELVANILGSRCPYNTLGITTEANLAEVKSAYRRLCLLFHPDKSVLPCQLASEIFQVLHKAYDDVVRQQKHVDERPAFEKGDLWCQFYTDPVVSTEARAYAAPASATGGSLRPTQNPRQGGLWGSARCPATSAWSRQNAASAPTAHAEAMAESVDADEAQHEDEPSLEDDPAASAGGKGLVAADATIPVGKRRRRATDNSKQHQPMVASSECGLGGLLQRRDVAVGLGGHFVPRERGLEPASMKSPGLENIGPIFVRKQAAKDARGTRQRTPESSADMMQGPQPGNAWARRPVFSAVVRQALYPSLFAGYQPRNAVAAASMGGDQERLRTFAEHVPVRFCTDGDTPDFTSGQGADDRMTPPSTGIERACSSSDMEENIWGVSQTAARNMAATNTCISGLQPAVRALRNQSPEAQPLASQEKDATMARRKVTSASAEPEPPRLPIRNDADVIGNVGYKRRAAQRLSRRDRELVDGMHTGAPSVLLTTVETAAARQDSLVPAFCAAPVPCAAMVPLSLGLQASACDASKATSPIPSFRFYEPRDQCTVLPPNCSLSKCSLVTDEVTQLLATRSLPSLPLKAVDAACPGDGRESGGVSQQQFECTNYRGSGHGSAVVHDAIGSNNRDEDAPECDVPPWEFKFNENGEDAEPDDAWWHEPIAGGDDGNRLAGIASDRMHRSDGVETGVTNTLDMFLEQVQETGELQAKRVGQARLRNVHRIVMRGRHGKGRRGGARQTIGRRTGGRSVVRGKGAP</sequence>
<feature type="compositionally biased region" description="Polar residues" evidence="1">
    <location>
        <begin position="143"/>
        <end position="152"/>
    </location>
</feature>
<evidence type="ECO:0000313" key="4">
    <source>
        <dbReference type="Proteomes" id="UP000747399"/>
    </source>
</evidence>
<evidence type="ECO:0000256" key="1">
    <source>
        <dbReference type="SAM" id="MobiDB-lite"/>
    </source>
</evidence>
<feature type="non-terminal residue" evidence="3">
    <location>
        <position position="1"/>
    </location>
</feature>
<feature type="compositionally biased region" description="Low complexity" evidence="1">
    <location>
        <begin position="752"/>
        <end position="762"/>
    </location>
</feature>
<organism evidence="3 4">
    <name type="scientific">Volvox africanus</name>
    <dbReference type="NCBI Taxonomy" id="51714"/>
    <lineage>
        <taxon>Eukaryota</taxon>
        <taxon>Viridiplantae</taxon>
        <taxon>Chlorophyta</taxon>
        <taxon>core chlorophytes</taxon>
        <taxon>Chlorophyceae</taxon>
        <taxon>CS clade</taxon>
        <taxon>Chlamydomonadales</taxon>
        <taxon>Volvocaceae</taxon>
        <taxon>Volvox</taxon>
    </lineage>
</organism>
<keyword evidence="4" id="KW-1185">Reference proteome</keyword>
<dbReference type="PROSITE" id="PS50076">
    <property type="entry name" value="DNAJ_2"/>
    <property type="match status" value="1"/>
</dbReference>
<gene>
    <name evidence="3" type="ORF">Vafri_20978</name>
</gene>
<dbReference type="Proteomes" id="UP000747399">
    <property type="component" value="Unassembled WGS sequence"/>
</dbReference>
<dbReference type="InterPro" id="IPR044618">
    <property type="entry name" value="NdhT-like"/>
</dbReference>
<dbReference type="InterPro" id="IPR001623">
    <property type="entry name" value="DnaJ_domain"/>
</dbReference>
<feature type="domain" description="J" evidence="2">
    <location>
        <begin position="23"/>
        <end position="93"/>
    </location>
</feature>
<comment type="caution">
    <text evidence="3">The sequence shown here is derived from an EMBL/GenBank/DDBJ whole genome shotgun (WGS) entry which is preliminary data.</text>
</comment>
<feature type="region of interest" description="Disordered" evidence="1">
    <location>
        <begin position="113"/>
        <end position="218"/>
    </location>
</feature>
<dbReference type="SUPFAM" id="SSF46565">
    <property type="entry name" value="Chaperone J-domain"/>
    <property type="match status" value="1"/>
</dbReference>
<dbReference type="CDD" id="cd06257">
    <property type="entry name" value="DnaJ"/>
    <property type="match status" value="1"/>
</dbReference>
<name>A0A8J4BUT0_9CHLO</name>
<dbReference type="AlphaFoldDB" id="A0A8J4BUT0"/>
<reference evidence="3" key="1">
    <citation type="journal article" date="2021" name="Proc. Natl. Acad. Sci. U.S.A.">
        <title>Three genomes in the algal genus Volvox reveal the fate of a haploid sex-determining region after a transition to homothallism.</title>
        <authorList>
            <person name="Yamamoto K."/>
            <person name="Hamaji T."/>
            <person name="Kawai-Toyooka H."/>
            <person name="Matsuzaki R."/>
            <person name="Takahashi F."/>
            <person name="Nishimura Y."/>
            <person name="Kawachi M."/>
            <person name="Noguchi H."/>
            <person name="Minakuchi Y."/>
            <person name="Umen J.G."/>
            <person name="Toyoda A."/>
            <person name="Nozaki H."/>
        </authorList>
    </citation>
    <scope>NUCLEOTIDE SEQUENCE</scope>
    <source>
        <strain evidence="3">NIES-3780</strain>
    </source>
</reference>
<dbReference type="PANTHER" id="PTHR45283">
    <property type="entry name" value="NAD(P)H-QUINONE OXIDOREDUCTASE SUBUNIT T, CHLOROPLASTIC"/>
    <property type="match status" value="1"/>
</dbReference>
<feature type="region of interest" description="Disordered" evidence="1">
    <location>
        <begin position="419"/>
        <end position="458"/>
    </location>
</feature>
<proteinExistence type="predicted"/>
<feature type="region of interest" description="Disordered" evidence="1">
    <location>
        <begin position="353"/>
        <end position="375"/>
    </location>
</feature>
<protein>
    <recommendedName>
        <fullName evidence="2">J domain-containing protein</fullName>
    </recommendedName>
</protein>
<dbReference type="PANTHER" id="PTHR45283:SF1">
    <property type="entry name" value="NAD(P)H-QUINONE OXIDOREDUCTASE SUBUNIT T, CHLOROPLASTIC"/>
    <property type="match status" value="1"/>
</dbReference>
<evidence type="ECO:0000259" key="2">
    <source>
        <dbReference type="PROSITE" id="PS50076"/>
    </source>
</evidence>
<dbReference type="EMBL" id="BNCO01000101">
    <property type="protein sequence ID" value="GIL67635.1"/>
    <property type="molecule type" value="Genomic_DNA"/>
</dbReference>
<dbReference type="SMART" id="SM00271">
    <property type="entry name" value="DnaJ"/>
    <property type="match status" value="1"/>
</dbReference>
<accession>A0A8J4BUT0</accession>
<feature type="region of interest" description="Disordered" evidence="1">
    <location>
        <begin position="733"/>
        <end position="762"/>
    </location>
</feature>
<dbReference type="Pfam" id="PF00226">
    <property type="entry name" value="DnaJ"/>
    <property type="match status" value="1"/>
</dbReference>
<dbReference type="PRINTS" id="PR00625">
    <property type="entry name" value="JDOMAIN"/>
</dbReference>